<keyword evidence="2" id="KW-0808">Transferase</keyword>
<evidence type="ECO:0000313" key="2">
    <source>
        <dbReference type="EMBL" id="NKY87612.1"/>
    </source>
</evidence>
<dbReference type="CDD" id="cd05154">
    <property type="entry name" value="ACAD10_11_N-like"/>
    <property type="match status" value="1"/>
</dbReference>
<keyword evidence="3" id="KW-1185">Reference proteome</keyword>
<dbReference type="EMBL" id="JAAXPE010000019">
    <property type="protein sequence ID" value="NKY87612.1"/>
    <property type="molecule type" value="Genomic_DNA"/>
</dbReference>
<dbReference type="Proteomes" id="UP000523447">
    <property type="component" value="Unassembled WGS sequence"/>
</dbReference>
<dbReference type="InterPro" id="IPR041726">
    <property type="entry name" value="ACAD10_11_N"/>
</dbReference>
<dbReference type="InterPro" id="IPR002575">
    <property type="entry name" value="Aminoglycoside_PTrfase"/>
</dbReference>
<dbReference type="SUPFAM" id="SSF56112">
    <property type="entry name" value="Protein kinase-like (PK-like)"/>
    <property type="match status" value="1"/>
</dbReference>
<dbReference type="RefSeq" id="WP_040723909.1">
    <property type="nucleotide sequence ID" value="NZ_CAWPHS010000011.1"/>
</dbReference>
<dbReference type="AlphaFoldDB" id="A0A7X6M1I2"/>
<evidence type="ECO:0000313" key="3">
    <source>
        <dbReference type="Proteomes" id="UP000523447"/>
    </source>
</evidence>
<feature type="domain" description="Aminoglycoside phosphotransferase" evidence="1">
    <location>
        <begin position="30"/>
        <end position="257"/>
    </location>
</feature>
<comment type="caution">
    <text evidence="2">The sequence shown here is derived from an EMBL/GenBank/DDBJ whole genome shotgun (WGS) entry which is preliminary data.</text>
</comment>
<dbReference type="Gene3D" id="3.90.1200.10">
    <property type="match status" value="1"/>
</dbReference>
<evidence type="ECO:0000259" key="1">
    <source>
        <dbReference type="Pfam" id="PF01636"/>
    </source>
</evidence>
<dbReference type="Pfam" id="PF01636">
    <property type="entry name" value="APH"/>
    <property type="match status" value="1"/>
</dbReference>
<accession>A0A7X6M1I2</accession>
<protein>
    <submittedName>
        <fullName evidence="2">Phosphotransferase family protein</fullName>
    </submittedName>
</protein>
<organism evidence="2 3">
    <name type="scientific">Nocardia veterana</name>
    <dbReference type="NCBI Taxonomy" id="132249"/>
    <lineage>
        <taxon>Bacteria</taxon>
        <taxon>Bacillati</taxon>
        <taxon>Actinomycetota</taxon>
        <taxon>Actinomycetes</taxon>
        <taxon>Mycobacteriales</taxon>
        <taxon>Nocardiaceae</taxon>
        <taxon>Nocardia</taxon>
    </lineage>
</organism>
<sequence>MLTDNEFVRQWLVHRSDVLGLDSASLSVRDVRPMSRGVSRQTWSVLVDDDSGEHPLMVRRDHEVGSVIPTSLETEYAVYSALAGTGVPHARALWWEDDPAWMPDGRPAYIRESIEGDWRLPELSMDPAEVADRRIDLAREHIRRLAQVHAVDWRGVGLDRILGAPASPQDAAATVVDGLLDQLRRYQGAPSVAAAEAIATLRARAPRDLDRLAFCKGTNGHGEEVWRDGRIVAMSDWELAAIGDPAFDFAQCQELVADIVVDNRRIWGMPEALAYYRELTGSTVTLERVAYYREVMALLQHVYTQHAAWVVRRHAVPPLRFVWTATEVAFRSELRLAAEYTGNLLTEQVA</sequence>
<name>A0A7X6M1I2_9NOCA</name>
<proteinExistence type="predicted"/>
<dbReference type="GO" id="GO:0016740">
    <property type="term" value="F:transferase activity"/>
    <property type="evidence" value="ECO:0007669"/>
    <property type="project" value="UniProtKB-KW"/>
</dbReference>
<dbReference type="InterPro" id="IPR011009">
    <property type="entry name" value="Kinase-like_dom_sf"/>
</dbReference>
<reference evidence="2 3" key="1">
    <citation type="submission" date="2020-04" db="EMBL/GenBank/DDBJ databases">
        <title>MicrobeNet Type strains.</title>
        <authorList>
            <person name="Nicholson A.C."/>
        </authorList>
    </citation>
    <scope>NUCLEOTIDE SEQUENCE [LARGE SCALE GENOMIC DNA]</scope>
    <source>
        <strain evidence="2 3">DSM 44445</strain>
    </source>
</reference>
<dbReference type="Gene3D" id="3.30.200.20">
    <property type="entry name" value="Phosphorylase Kinase, domain 1"/>
    <property type="match status" value="1"/>
</dbReference>
<gene>
    <name evidence="2" type="ORF">HGA07_18495</name>
</gene>